<accession>A0A0R0LTM3</accession>
<organism evidence="1 2">
    <name type="scientific">Pseudoloma neurophilia</name>
    <dbReference type="NCBI Taxonomy" id="146866"/>
    <lineage>
        <taxon>Eukaryota</taxon>
        <taxon>Fungi</taxon>
        <taxon>Fungi incertae sedis</taxon>
        <taxon>Microsporidia</taxon>
        <taxon>Pseudoloma</taxon>
    </lineage>
</organism>
<dbReference type="EMBL" id="LGUB01000664">
    <property type="protein sequence ID" value="KRH92809.1"/>
    <property type="molecule type" value="Genomic_DNA"/>
</dbReference>
<gene>
    <name evidence="1" type="ORF">M153_2665000230</name>
</gene>
<dbReference type="AlphaFoldDB" id="A0A0R0LTM3"/>
<protein>
    <recommendedName>
        <fullName evidence="3">Transposable element</fullName>
    </recommendedName>
</protein>
<comment type="caution">
    <text evidence="1">The sequence shown here is derived from an EMBL/GenBank/DDBJ whole genome shotgun (WGS) entry which is preliminary data.</text>
</comment>
<evidence type="ECO:0000313" key="1">
    <source>
        <dbReference type="EMBL" id="KRH92809.1"/>
    </source>
</evidence>
<dbReference type="Proteomes" id="UP000051530">
    <property type="component" value="Unassembled WGS sequence"/>
</dbReference>
<evidence type="ECO:0008006" key="3">
    <source>
        <dbReference type="Google" id="ProtNLM"/>
    </source>
</evidence>
<evidence type="ECO:0000313" key="2">
    <source>
        <dbReference type="Proteomes" id="UP000051530"/>
    </source>
</evidence>
<keyword evidence="2" id="KW-1185">Reference proteome</keyword>
<name>A0A0R0LTM3_9MICR</name>
<proteinExistence type="predicted"/>
<sequence length="115" mass="13255">MPALIDDQFDKELENKLMNDLACTADDISQKIARLKKELLPSDTLKIIRGITHVIEPTSDRKMICKPYLVPEALKQATKTELKRLEQTGIIRKSKDGLQVLHSQKLKERRRSFVK</sequence>
<reference evidence="1 2" key="1">
    <citation type="submission" date="2015-07" db="EMBL/GenBank/DDBJ databases">
        <title>The genome of Pseudoloma neurophilia, a relevant intracellular parasite of the zebrafish.</title>
        <authorList>
            <person name="Ndikumana S."/>
            <person name="Pelin A."/>
            <person name="Sanders J."/>
            <person name="Corradi N."/>
        </authorList>
    </citation>
    <scope>NUCLEOTIDE SEQUENCE [LARGE SCALE GENOMIC DNA]</scope>
    <source>
        <strain evidence="1 2">MK1</strain>
    </source>
</reference>
<dbReference type="VEuPathDB" id="MicrosporidiaDB:M153_2665000230"/>